<evidence type="ECO:0000256" key="1">
    <source>
        <dbReference type="SAM" id="SignalP"/>
    </source>
</evidence>
<keyword evidence="3" id="KW-1185">Reference proteome</keyword>
<organism evidence="2 3">
    <name type="scientific">Hymenobacter gelipurpurascens</name>
    <dbReference type="NCBI Taxonomy" id="89968"/>
    <lineage>
        <taxon>Bacteria</taxon>
        <taxon>Pseudomonadati</taxon>
        <taxon>Bacteroidota</taxon>
        <taxon>Cytophagia</taxon>
        <taxon>Cytophagales</taxon>
        <taxon>Hymenobacteraceae</taxon>
        <taxon>Hymenobacter</taxon>
    </lineage>
</organism>
<evidence type="ECO:0000313" key="2">
    <source>
        <dbReference type="EMBL" id="SNC77606.1"/>
    </source>
</evidence>
<keyword evidence="1" id="KW-0732">Signal</keyword>
<evidence type="ECO:0000313" key="3">
    <source>
        <dbReference type="Proteomes" id="UP000198131"/>
    </source>
</evidence>
<dbReference type="Pfam" id="PF19630">
    <property type="entry name" value="DUF6134"/>
    <property type="match status" value="1"/>
</dbReference>
<dbReference type="InterPro" id="IPR045767">
    <property type="entry name" value="DUF6134"/>
</dbReference>
<feature type="signal peptide" evidence="1">
    <location>
        <begin position="1"/>
        <end position="24"/>
    </location>
</feature>
<dbReference type="AlphaFoldDB" id="A0A212UHE0"/>
<dbReference type="Proteomes" id="UP000198131">
    <property type="component" value="Unassembled WGS sequence"/>
</dbReference>
<feature type="chain" id="PRO_5012374748" evidence="1">
    <location>
        <begin position="25"/>
        <end position="210"/>
    </location>
</feature>
<dbReference type="EMBL" id="FYEW01000004">
    <property type="protein sequence ID" value="SNC77606.1"/>
    <property type="molecule type" value="Genomic_DNA"/>
</dbReference>
<dbReference type="RefSeq" id="WP_245815466.1">
    <property type="nucleotide sequence ID" value="NZ_FYEW01000004.1"/>
</dbReference>
<accession>A0A212UHE0</accession>
<name>A0A212UHE0_9BACT</name>
<proteinExistence type="predicted"/>
<protein>
    <submittedName>
        <fullName evidence="2">Uncharacterized protein</fullName>
    </submittedName>
</protein>
<gene>
    <name evidence="2" type="ORF">SAMN06265337_4200</name>
</gene>
<sequence>MSSKRLQRLVVLGSVGLAPLLAQGQTSAKPAAEIHRYAIEVAGLQVGTMTATRQPQAGTDVLYTLVSDVQVNFLVYHLKVYYKVVNHVRNGQLLLSTVEAHTNQGDFASRTEWKGGHYDILAKQYKHQYHGTETKPITWTMTDLFFAEPVGRTAAYSEYFGDYFGLVSGGRNGFYAHRDGREDEYRYVAGQLTTIIKKNPLKNFIVRRLP</sequence>
<reference evidence="3" key="1">
    <citation type="submission" date="2017-06" db="EMBL/GenBank/DDBJ databases">
        <authorList>
            <person name="Varghese N."/>
            <person name="Submissions S."/>
        </authorList>
    </citation>
    <scope>NUCLEOTIDE SEQUENCE [LARGE SCALE GENOMIC DNA]</scope>
    <source>
        <strain evidence="3">DSM 11116</strain>
    </source>
</reference>